<dbReference type="InterPro" id="IPR036271">
    <property type="entry name" value="Tet_transcr_reg_TetR-rel_C_sf"/>
</dbReference>
<accession>A0AAW8T001</accession>
<dbReference type="PROSITE" id="PS01081">
    <property type="entry name" value="HTH_TETR_1"/>
    <property type="match status" value="1"/>
</dbReference>
<dbReference type="PRINTS" id="PR00455">
    <property type="entry name" value="HTHTETR"/>
</dbReference>
<feature type="domain" description="HTH tetR-type" evidence="3">
    <location>
        <begin position="8"/>
        <end position="68"/>
    </location>
</feature>
<evidence type="ECO:0000313" key="4">
    <source>
        <dbReference type="EMBL" id="MDT2539409.1"/>
    </source>
</evidence>
<dbReference type="Pfam" id="PF00440">
    <property type="entry name" value="TetR_N"/>
    <property type="match status" value="1"/>
</dbReference>
<dbReference type="InterPro" id="IPR023772">
    <property type="entry name" value="DNA-bd_HTH_TetR-type_CS"/>
</dbReference>
<keyword evidence="1 2" id="KW-0238">DNA-binding</keyword>
<dbReference type="GO" id="GO:0006355">
    <property type="term" value="P:regulation of DNA-templated transcription"/>
    <property type="evidence" value="ECO:0007669"/>
    <property type="project" value="UniProtKB-ARBA"/>
</dbReference>
<protein>
    <submittedName>
        <fullName evidence="4">TetR/AcrR family transcriptional regulator</fullName>
    </submittedName>
</protein>
<dbReference type="PANTHER" id="PTHR30328">
    <property type="entry name" value="TRANSCRIPTIONAL REPRESSOR"/>
    <property type="match status" value="1"/>
</dbReference>
<dbReference type="PANTHER" id="PTHR30328:SF54">
    <property type="entry name" value="HTH-TYPE TRANSCRIPTIONAL REPRESSOR SCO4008"/>
    <property type="match status" value="1"/>
</dbReference>
<dbReference type="Gene3D" id="1.10.10.60">
    <property type="entry name" value="Homeodomain-like"/>
    <property type="match status" value="1"/>
</dbReference>
<dbReference type="Proteomes" id="UP001249240">
    <property type="component" value="Unassembled WGS sequence"/>
</dbReference>
<dbReference type="AlphaFoldDB" id="A0AAW8T001"/>
<dbReference type="InterPro" id="IPR001647">
    <property type="entry name" value="HTH_TetR"/>
</dbReference>
<reference evidence="4" key="1">
    <citation type="submission" date="2023-03" db="EMBL/GenBank/DDBJ databases">
        <authorList>
            <person name="Shen W."/>
            <person name="Cai J."/>
        </authorList>
    </citation>
    <scope>NUCLEOTIDE SEQUENCE</scope>
    <source>
        <strain evidence="4">B646-2</strain>
    </source>
</reference>
<proteinExistence type="predicted"/>
<evidence type="ECO:0000256" key="1">
    <source>
        <dbReference type="ARBA" id="ARBA00023125"/>
    </source>
</evidence>
<comment type="caution">
    <text evidence="4">The sequence shown here is derived from an EMBL/GenBank/DDBJ whole genome shotgun (WGS) entry which is preliminary data.</text>
</comment>
<dbReference type="EMBL" id="JARPXM010000017">
    <property type="protein sequence ID" value="MDT2539409.1"/>
    <property type="molecule type" value="Genomic_DNA"/>
</dbReference>
<feature type="DNA-binding region" description="H-T-H motif" evidence="2">
    <location>
        <begin position="31"/>
        <end position="50"/>
    </location>
</feature>
<evidence type="ECO:0000313" key="5">
    <source>
        <dbReference type="Proteomes" id="UP001249240"/>
    </source>
</evidence>
<evidence type="ECO:0000259" key="3">
    <source>
        <dbReference type="PROSITE" id="PS50977"/>
    </source>
</evidence>
<dbReference type="RefSeq" id="WP_028020344.1">
    <property type="nucleotide sequence ID" value="NZ_BAAAXM010000023.1"/>
</dbReference>
<dbReference type="InterPro" id="IPR050109">
    <property type="entry name" value="HTH-type_TetR-like_transc_reg"/>
</dbReference>
<dbReference type="SUPFAM" id="SSF46689">
    <property type="entry name" value="Homeodomain-like"/>
    <property type="match status" value="1"/>
</dbReference>
<dbReference type="Gene3D" id="1.10.357.10">
    <property type="entry name" value="Tetracycline Repressor, domain 2"/>
    <property type="match status" value="1"/>
</dbReference>
<gene>
    <name evidence="4" type="ORF">P7D78_14830</name>
</gene>
<dbReference type="InterPro" id="IPR009057">
    <property type="entry name" value="Homeodomain-like_sf"/>
</dbReference>
<name>A0AAW8T001_9ENTE</name>
<dbReference type="SUPFAM" id="SSF48498">
    <property type="entry name" value="Tetracyclin repressor-like, C-terminal domain"/>
    <property type="match status" value="1"/>
</dbReference>
<sequence>MTDFNTNDPKIQRIINAALKEFSLRGYDEASTNRIAKAAGLSKPLMFHYVKSKEDLFWLLVDYCQKTIDEDYLKQMDFQEKDLFKRLRQSYVLQIELMKKNPWIIDFSNKTFESKSETINAKLTDRSKQDCFHCKNPLFEQIDESKFRSELTVDQYKQLIYWGNIGFTTEVLAELKNVKYEAIDYQEITDKLLQYLENLSRIFYQ</sequence>
<dbReference type="PROSITE" id="PS50977">
    <property type="entry name" value="HTH_TETR_2"/>
    <property type="match status" value="1"/>
</dbReference>
<dbReference type="GO" id="GO:0003677">
    <property type="term" value="F:DNA binding"/>
    <property type="evidence" value="ECO:0007669"/>
    <property type="project" value="UniProtKB-UniRule"/>
</dbReference>
<organism evidence="4 5">
    <name type="scientific">Enterococcus raffinosus</name>
    <dbReference type="NCBI Taxonomy" id="71452"/>
    <lineage>
        <taxon>Bacteria</taxon>
        <taxon>Bacillati</taxon>
        <taxon>Bacillota</taxon>
        <taxon>Bacilli</taxon>
        <taxon>Lactobacillales</taxon>
        <taxon>Enterococcaceae</taxon>
        <taxon>Enterococcus</taxon>
    </lineage>
</organism>
<evidence type="ECO:0000256" key="2">
    <source>
        <dbReference type="PROSITE-ProRule" id="PRU00335"/>
    </source>
</evidence>